<dbReference type="InterPro" id="IPR022385">
    <property type="entry name" value="Rhs_assc_core"/>
</dbReference>
<evidence type="ECO:0000313" key="1">
    <source>
        <dbReference type="EMBL" id="TRX93351.1"/>
    </source>
</evidence>
<comment type="caution">
    <text evidence="1">The sequence shown here is derived from an EMBL/GenBank/DDBJ whole genome shotgun (WGS) entry which is preliminary data.</text>
</comment>
<name>A0A553HZH9_9PEZI</name>
<organism evidence="1 2">
    <name type="scientific">Xylaria flabelliformis</name>
    <dbReference type="NCBI Taxonomy" id="2512241"/>
    <lineage>
        <taxon>Eukaryota</taxon>
        <taxon>Fungi</taxon>
        <taxon>Dikarya</taxon>
        <taxon>Ascomycota</taxon>
        <taxon>Pezizomycotina</taxon>
        <taxon>Sordariomycetes</taxon>
        <taxon>Xylariomycetidae</taxon>
        <taxon>Xylariales</taxon>
        <taxon>Xylariaceae</taxon>
        <taxon>Xylaria</taxon>
    </lineage>
</organism>
<dbReference type="PANTHER" id="PTHR32305">
    <property type="match status" value="1"/>
</dbReference>
<keyword evidence="2" id="KW-1185">Reference proteome</keyword>
<dbReference type="Proteomes" id="UP000319160">
    <property type="component" value="Unassembled WGS sequence"/>
</dbReference>
<dbReference type="STRING" id="2512241.A0A553HZH9"/>
<accession>A0A553HZH9</accession>
<dbReference type="OrthoDB" id="442731at2759"/>
<evidence type="ECO:0008006" key="3">
    <source>
        <dbReference type="Google" id="ProtNLM"/>
    </source>
</evidence>
<dbReference type="EMBL" id="VFLP01000029">
    <property type="protein sequence ID" value="TRX93351.1"/>
    <property type="molecule type" value="Genomic_DNA"/>
</dbReference>
<dbReference type="InterPro" id="IPR050708">
    <property type="entry name" value="T6SS_VgrG/RHS"/>
</dbReference>
<dbReference type="PANTHER" id="PTHR32305:SF15">
    <property type="entry name" value="PROTEIN RHSA-RELATED"/>
    <property type="match status" value="1"/>
</dbReference>
<gene>
    <name evidence="1" type="ORF">FHL15_005626</name>
</gene>
<sequence>MSSEKNIYSQSFNFGGLVQKGVDPRTGQYTCSITVYETPSEARNCPPLVLSISYNPLSSRDVGLGQGWSFNLSTYQHRQSKKTILLSTGENYQVEETSSGISVKDQKLQSFVFKKLVSVDNNGKKVTSYHISHKSGLVEVLSNAQNSFDSTVPVKLYSETGRSLDLIWTASGERPRLSKIQESGEDLLQITYKDAGVEILRNPNTSEASKLNIKKTNNRLVELALPVAGPGGEGNAAWKLLYQTFSQGFSGLSSVTSPPGLLEIIQYKEEGHRLPPKAPYKTIPYVISHTMYPGYQQPLTKTTYAFSDHNFLGYSGCIDWEDGVDNLFRTPDDYQYTSTMKVYGGTETKHTYNKFHLVVHSTQQKGTKRTTQATKYHALKNTSFKDQPAQYQLPKTVEKTYYDTATKASRIETSHHDFDKWGNSIQEIKPNGIKIARIYYPPAGEKDTNTGDVLCPADPNGFRRYIKEEAVTPAASAYEAPTRSKRYIYGTLPAATGPCPTTYFVIASKIQVLENDHRLYNTDYSFVNKPITRDHGRQLKTITLMSGKYPKTVNWTYQYPSTESLSETTKTTTFDSIVTQDETKYSLLSGSVIYHKDPSGATSLVRYDKINRPVSITVNPNTSYEATQTHEYTILSQGGKAGGSCLTLTNLKGVKRRLLTDGMERGCRIEAQDDDGEWKEQNGVKTYNGTFRLVQERQYNSIGQCVKMTNVDWLRASESGKGEPTEQRSTQTFEYDDWGQQCKVTRGSGVVSSLVADPISLTSTKRTNGEGKTETHLDLFGLPTQTKLLNKDDSLHSVDTYGNDGLGRQVMQKDNASHKKVIKYDSFDRNKQTTWPDNHTTKTEYASQSAASLPVSMSIGVDTPLATQSFDGSDRLCKRTVAGRATQQSYDGSNAVPSVITTPKGDKQNLSYDSTWKRALTSLASSEGTDTYLYNKRTMAMEQFKGERGNTKFGYIASGRVANETMKAQGNKEELATHSTYSMAGKLQYYKDVHGRLHEMQFDTFGRPKKLVLGKSNVTLNYDSADRLSESKSTDDSSGRSLTTSLRYDDFGREIGRIVLQCGKDNSSKTLYQMIQVYDDLGLVKTRDIQDANDKLLRREYFKYDSLRRLIDYQCQGTDSEWLPVDEKGHQLKHQEFKFNDYNSLTEVSTTFQDDKKNKKSYTYSRQDPTQVIKITNTHTDYPSEIVLTYDANGCLTCDEQSRTMEYDSLSRLTAVRDSKKNLLSQYLYDATGKLMRQIVPGEADTEFYYRNNRLIAIQNGGSKTSYLSDGAIYWGQSTATAQQDGSTAVTAQVFASDFHQSVMTSLDSSSTYTTRYTPYGIASSSASNASIPSVAFNGQWRDPVTGWYHLGNGYRVYNPVLKCFHSPDAWSPFISGDVNAYAYCSGDPINHIDPSGHLSIFGHEISDRDVAIIGVGIGVGIAVGILTAGAGFAVVVGASIAAGALSDVATGAAYDWASGKSPTWESVGTDALYGAVGGLLGEVAGKALEGVGRGVASGFKASARRVSKAVGRSGSFSPSAELRSSMRMRNLYAHPLGTPPEVLPVVFDNMLARPGNIGWMTHGGETGMLLGRNGFHRASVVAREDILPALQRLQEELAPGTRMEPVFTLMACHGYESGAGFAVSQVLGQEISCFRGILTFPNGSTWGSIFRGLESPGGIDLIFPGAENHIVQSFRF</sequence>
<reference evidence="2" key="1">
    <citation type="submission" date="2019-06" db="EMBL/GenBank/DDBJ databases">
        <title>Draft genome sequence of the griseofulvin-producing fungus Xylaria cubensis strain G536.</title>
        <authorList>
            <person name="Mead M.E."/>
            <person name="Raja H.A."/>
            <person name="Steenwyk J.L."/>
            <person name="Knowles S.L."/>
            <person name="Oberlies N.H."/>
            <person name="Rokas A."/>
        </authorList>
    </citation>
    <scope>NUCLEOTIDE SEQUENCE [LARGE SCALE GENOMIC DNA]</scope>
    <source>
        <strain evidence="2">G536</strain>
    </source>
</reference>
<protein>
    <recommendedName>
        <fullName evidence="3">Insecticide toxin TcdB middle/N-terminal domain-containing protein</fullName>
    </recommendedName>
</protein>
<evidence type="ECO:0000313" key="2">
    <source>
        <dbReference type="Proteomes" id="UP000319160"/>
    </source>
</evidence>
<proteinExistence type="predicted"/>
<dbReference type="NCBIfam" id="TIGR03696">
    <property type="entry name" value="Rhs_assc_core"/>
    <property type="match status" value="1"/>
</dbReference>
<dbReference type="Gene3D" id="2.180.10.10">
    <property type="entry name" value="RHS repeat-associated core"/>
    <property type="match status" value="1"/>
</dbReference>